<dbReference type="InterPro" id="IPR051563">
    <property type="entry name" value="Glycosyl_Hydrolase_51"/>
</dbReference>
<evidence type="ECO:0000256" key="1">
    <source>
        <dbReference type="ARBA" id="ARBA00001462"/>
    </source>
</evidence>
<dbReference type="SUPFAM" id="SSF51445">
    <property type="entry name" value="(Trans)glycosidases"/>
    <property type="match status" value="1"/>
</dbReference>
<keyword evidence="10" id="KW-1185">Reference proteome</keyword>
<dbReference type="SMART" id="SM00813">
    <property type="entry name" value="Alpha-L-AF_C"/>
    <property type="match status" value="1"/>
</dbReference>
<gene>
    <name evidence="9" type="ORF">HK100_004229</name>
</gene>
<feature type="domain" description="Alpha-L-arabinofuranosidase C-terminal" evidence="8">
    <location>
        <begin position="499"/>
        <end position="683"/>
    </location>
</feature>
<dbReference type="Pfam" id="PF22848">
    <property type="entry name" value="ASD1_dom"/>
    <property type="match status" value="1"/>
</dbReference>
<comment type="pathway">
    <text evidence="2">Glycan metabolism; L-arabinan degradation.</text>
</comment>
<comment type="caution">
    <text evidence="9">The sequence shown here is derived from an EMBL/GenBank/DDBJ whole genome shotgun (WGS) entry which is preliminary data.</text>
</comment>
<evidence type="ECO:0000256" key="6">
    <source>
        <dbReference type="ARBA" id="ARBA00022801"/>
    </source>
</evidence>
<name>A0AAD5ST44_9FUNG</name>
<dbReference type="AlphaFoldDB" id="A0AAD5ST44"/>
<dbReference type="PANTHER" id="PTHR31776">
    <property type="entry name" value="ALPHA-L-ARABINOFURANOSIDASE 1"/>
    <property type="match status" value="1"/>
</dbReference>
<evidence type="ECO:0000256" key="7">
    <source>
        <dbReference type="ARBA" id="ARBA00023180"/>
    </source>
</evidence>
<evidence type="ECO:0000313" key="9">
    <source>
        <dbReference type="EMBL" id="KAJ3103306.1"/>
    </source>
</evidence>
<keyword evidence="6" id="KW-0378">Hydrolase</keyword>
<keyword evidence="5" id="KW-0732">Signal</keyword>
<dbReference type="Proteomes" id="UP001211907">
    <property type="component" value="Unassembled WGS sequence"/>
</dbReference>
<dbReference type="GO" id="GO:0046373">
    <property type="term" value="P:L-arabinose metabolic process"/>
    <property type="evidence" value="ECO:0007669"/>
    <property type="project" value="InterPro"/>
</dbReference>
<evidence type="ECO:0000256" key="4">
    <source>
        <dbReference type="ARBA" id="ARBA00012670"/>
    </source>
</evidence>
<dbReference type="GO" id="GO:0046556">
    <property type="term" value="F:alpha-L-arabinofuranosidase activity"/>
    <property type="evidence" value="ECO:0007669"/>
    <property type="project" value="UniProtKB-EC"/>
</dbReference>
<organism evidence="9 10">
    <name type="scientific">Physocladia obscura</name>
    <dbReference type="NCBI Taxonomy" id="109957"/>
    <lineage>
        <taxon>Eukaryota</taxon>
        <taxon>Fungi</taxon>
        <taxon>Fungi incertae sedis</taxon>
        <taxon>Chytridiomycota</taxon>
        <taxon>Chytridiomycota incertae sedis</taxon>
        <taxon>Chytridiomycetes</taxon>
        <taxon>Chytridiales</taxon>
        <taxon>Chytriomycetaceae</taxon>
        <taxon>Physocladia</taxon>
    </lineage>
</organism>
<dbReference type="Pfam" id="PF06964">
    <property type="entry name" value="Alpha-L-AF_C"/>
    <property type="match status" value="1"/>
</dbReference>
<evidence type="ECO:0000259" key="8">
    <source>
        <dbReference type="SMART" id="SM00813"/>
    </source>
</evidence>
<reference evidence="9" key="1">
    <citation type="submission" date="2020-05" db="EMBL/GenBank/DDBJ databases">
        <title>Phylogenomic resolution of chytrid fungi.</title>
        <authorList>
            <person name="Stajich J.E."/>
            <person name="Amses K."/>
            <person name="Simmons R."/>
            <person name="Seto K."/>
            <person name="Myers J."/>
            <person name="Bonds A."/>
            <person name="Quandt C.A."/>
            <person name="Barry K."/>
            <person name="Liu P."/>
            <person name="Grigoriev I."/>
            <person name="Longcore J.E."/>
            <person name="James T.Y."/>
        </authorList>
    </citation>
    <scope>NUCLEOTIDE SEQUENCE</scope>
    <source>
        <strain evidence="9">JEL0513</strain>
    </source>
</reference>
<dbReference type="InterPro" id="IPR017853">
    <property type="entry name" value="GH"/>
</dbReference>
<sequence length="692" mass="73711">MASILTNWCDGNTYNVVVQSTGGSCNTTAEVMTAFAAEAWGGQSCWGPTGDQFWCKAGDGCPTTAGIQAFNICGIPYTSATLTVSTTGGNASSPLLYGLMFEDINNSGDGGIHGQLLRNNGFQGSSQSLLAYAAVGSGASISIDTSTALSSAIKSTLKVSVVAGTTGYVGFSNEGYLGVPVNADTYSNYFWMKGAYSGTIILELVGNYSGTVYASKNISVTTSADEFSYFNTSYASTQSPDGSNVWRLRFDASKVSGSAIWFSLPQLFPSTYHGRSNGLRQDVGNFLEAMNPTFLRFPGGNNLEGQTTDTRWKWNETIGPLEDRPGRQGDWGYGNTDALGLMEYLQWCEDMNLAPVLAIWAGYSLGGTSVIGSALTPFVQDALEELEFLFGPTTTALGALRASYGHPEPYDITMVEIGNEDFIPCATYAQRFTPFYNAISAAYPNLTIIASTANSNCLPSPLPAGVWMDIHHYLTPSGFVGSFNEFDNQPRNGHAIFVGEYANTNFDSGAQIYWSNLQGATSEAVYMIGLERNSDIVKMACYAPMFEHFNMAEWSPDLIGLDSRPNSLTGSASYYVQKMFANSKGDTILPVSSSVGFGPLYWVASSTVFGKYYVKLANYGTTAVNVTVNIPTASNVQDAANLESFTGAADAINQPLDVIISPVSTTVIGSAAGGWSFLLPGYGVGVLTVNPA</sequence>
<evidence type="ECO:0000313" key="10">
    <source>
        <dbReference type="Proteomes" id="UP001211907"/>
    </source>
</evidence>
<comment type="similarity">
    <text evidence="3">Belongs to the glycosyl hydrolase 51 family.</text>
</comment>
<evidence type="ECO:0000256" key="5">
    <source>
        <dbReference type="ARBA" id="ARBA00022729"/>
    </source>
</evidence>
<accession>A0AAD5ST44</accession>
<keyword evidence="7" id="KW-0325">Glycoprotein</keyword>
<dbReference type="Gene3D" id="3.20.20.80">
    <property type="entry name" value="Glycosidases"/>
    <property type="match status" value="1"/>
</dbReference>
<proteinExistence type="inferred from homology"/>
<dbReference type="InterPro" id="IPR055235">
    <property type="entry name" value="ASD1_cat"/>
</dbReference>
<evidence type="ECO:0000256" key="2">
    <source>
        <dbReference type="ARBA" id="ARBA00004834"/>
    </source>
</evidence>
<evidence type="ECO:0000256" key="3">
    <source>
        <dbReference type="ARBA" id="ARBA00007186"/>
    </source>
</evidence>
<comment type="catalytic activity">
    <reaction evidence="1">
        <text>Hydrolysis of terminal non-reducing alpha-L-arabinofuranoside residues in alpha-L-arabinosides.</text>
        <dbReference type="EC" id="3.2.1.55"/>
    </reaction>
</comment>
<dbReference type="EC" id="3.2.1.55" evidence="4"/>
<dbReference type="EMBL" id="JADGJH010002113">
    <property type="protein sequence ID" value="KAJ3103306.1"/>
    <property type="molecule type" value="Genomic_DNA"/>
</dbReference>
<dbReference type="PANTHER" id="PTHR31776:SF0">
    <property type="entry name" value="ALPHA-L-ARABINOFURANOSIDASE 1"/>
    <property type="match status" value="1"/>
</dbReference>
<dbReference type="InterPro" id="IPR010720">
    <property type="entry name" value="Alpha-L-AF_C"/>
</dbReference>
<protein>
    <recommendedName>
        <fullName evidence="4">non-reducing end alpha-L-arabinofuranosidase</fullName>
        <ecNumber evidence="4">3.2.1.55</ecNumber>
    </recommendedName>
</protein>